<reference evidence="2 3" key="1">
    <citation type="submission" date="2019-04" db="EMBL/GenBank/DDBJ databases">
        <title>An improved genome assembly and genetic linkage map for asparagus bean, Vigna unguiculata ssp. sesquipedialis.</title>
        <authorList>
            <person name="Xia Q."/>
            <person name="Zhang R."/>
            <person name="Dong Y."/>
        </authorList>
    </citation>
    <scope>NUCLEOTIDE SEQUENCE [LARGE SCALE GENOMIC DNA]</scope>
    <source>
        <tissue evidence="2">Leaf</tissue>
    </source>
</reference>
<dbReference type="Gene3D" id="3.30.559.10">
    <property type="entry name" value="Chloramphenicol acetyltransferase-like domain"/>
    <property type="match status" value="2"/>
</dbReference>
<protein>
    <submittedName>
        <fullName evidence="2">Shikimate O-hydroxycinnamoyltransferase</fullName>
    </submittedName>
</protein>
<dbReference type="InterPro" id="IPR050317">
    <property type="entry name" value="Plant_Fungal_Acyltransferase"/>
</dbReference>
<name>A0A4D6NKA9_VIGUN</name>
<keyword evidence="2" id="KW-0808">Transferase</keyword>
<comment type="similarity">
    <text evidence="1">Belongs to the plant acyltransferase family.</text>
</comment>
<dbReference type="InterPro" id="IPR023213">
    <property type="entry name" value="CAT-like_dom_sf"/>
</dbReference>
<evidence type="ECO:0000313" key="2">
    <source>
        <dbReference type="EMBL" id="QCE14086.1"/>
    </source>
</evidence>
<dbReference type="OrthoDB" id="671439at2759"/>
<gene>
    <name evidence="2" type="ORF">DEO72_LG11g1084</name>
</gene>
<dbReference type="EMBL" id="CP039355">
    <property type="protein sequence ID" value="QCE14086.1"/>
    <property type="molecule type" value="Genomic_DNA"/>
</dbReference>
<organism evidence="2 3">
    <name type="scientific">Vigna unguiculata</name>
    <name type="common">Cowpea</name>
    <dbReference type="NCBI Taxonomy" id="3917"/>
    <lineage>
        <taxon>Eukaryota</taxon>
        <taxon>Viridiplantae</taxon>
        <taxon>Streptophyta</taxon>
        <taxon>Embryophyta</taxon>
        <taxon>Tracheophyta</taxon>
        <taxon>Spermatophyta</taxon>
        <taxon>Magnoliopsida</taxon>
        <taxon>eudicotyledons</taxon>
        <taxon>Gunneridae</taxon>
        <taxon>Pentapetalae</taxon>
        <taxon>rosids</taxon>
        <taxon>fabids</taxon>
        <taxon>Fabales</taxon>
        <taxon>Fabaceae</taxon>
        <taxon>Papilionoideae</taxon>
        <taxon>50 kb inversion clade</taxon>
        <taxon>NPAAA clade</taxon>
        <taxon>indigoferoid/millettioid clade</taxon>
        <taxon>Phaseoleae</taxon>
        <taxon>Vigna</taxon>
    </lineage>
</organism>
<dbReference type="AlphaFoldDB" id="A0A4D6NKA9"/>
<dbReference type="GO" id="GO:0016747">
    <property type="term" value="F:acyltransferase activity, transferring groups other than amino-acyl groups"/>
    <property type="evidence" value="ECO:0007669"/>
    <property type="project" value="TreeGrafter"/>
</dbReference>
<evidence type="ECO:0000256" key="1">
    <source>
        <dbReference type="ARBA" id="ARBA00009861"/>
    </source>
</evidence>
<accession>A0A4D6NKA9</accession>
<sequence>MASPWVQELHIHHFTIPVTIDRMSSVMPSRPIPVKPGDTLYLSNLDDMIGARVFTPTVYFYQLHSTGCSPQKPVTKILQCALADVLVPYYPLSGRLRETKNGKLEVFFGPEQGALIVEARSDVALTELGDLTAPNPAWEPLIFKFPNEEQYKVLEMPLVIAQVTLFRCGGFSLGLRLCHCICDGMGAMQFLGAWAATARTGMLVIDPVPCWDREVFRPRDPPVVKFPHLEFMRIEEGSNLTMTLWKTKPVQKCYRIKREFQNRVKALAQPYDAAGCTTFDAMAAHIWRSWVKALDVRPLDYQLRLTFSVNARQKLRNPPLKEGFYGNVVCVACTTSTVCELVHGELPETTLLVREARQSVSEEYLRSTVDYVEVDRPRQLEFGGKLTITQWTRFSIYKCADFGWGRPLYAGPIDLTPTPQVCVFLPEGEADCSDASMIVCICLPESAAQKFTQALLLHSDF</sequence>
<keyword evidence="3" id="KW-1185">Reference proteome</keyword>
<proteinExistence type="inferred from homology"/>
<evidence type="ECO:0000313" key="3">
    <source>
        <dbReference type="Proteomes" id="UP000501690"/>
    </source>
</evidence>
<dbReference type="Gramene" id="Vigun09g062600.1.v1.2">
    <property type="protein sequence ID" value="Vigun09g062600.1.v1.2.CDS.1"/>
    <property type="gene ID" value="Vigun09g062600.v1.2"/>
</dbReference>
<dbReference type="PANTHER" id="PTHR31642:SF50">
    <property type="entry name" value="F21B7.2"/>
    <property type="match status" value="1"/>
</dbReference>
<dbReference type="Pfam" id="PF02458">
    <property type="entry name" value="Transferase"/>
    <property type="match status" value="1"/>
</dbReference>
<dbReference type="PANTHER" id="PTHR31642">
    <property type="entry name" value="TRICHOTHECENE 3-O-ACETYLTRANSFERASE"/>
    <property type="match status" value="1"/>
</dbReference>
<dbReference type="Proteomes" id="UP000501690">
    <property type="component" value="Linkage Group LG11"/>
</dbReference>